<keyword evidence="7" id="KW-1185">Reference proteome</keyword>
<keyword evidence="2 4" id="KW-0732">Signal</keyword>
<proteinExistence type="predicted"/>
<feature type="signal peptide" evidence="4">
    <location>
        <begin position="1"/>
        <end position="26"/>
    </location>
</feature>
<dbReference type="Gene3D" id="2.40.160.10">
    <property type="entry name" value="Porin"/>
    <property type="match status" value="1"/>
</dbReference>
<comment type="caution">
    <text evidence="6">The sequence shown here is derived from an EMBL/GenBank/DDBJ whole genome shotgun (WGS) entry which is preliminary data.</text>
</comment>
<feature type="chain" id="PRO_5015617765" evidence="4">
    <location>
        <begin position="27"/>
        <end position="357"/>
    </location>
</feature>
<dbReference type="GO" id="GO:0009279">
    <property type="term" value="C:cell outer membrane"/>
    <property type="evidence" value="ECO:0007669"/>
    <property type="project" value="UniProtKB-SubCell"/>
</dbReference>
<dbReference type="SUPFAM" id="SSF56935">
    <property type="entry name" value="Porins"/>
    <property type="match status" value="1"/>
</dbReference>
<dbReference type="GO" id="GO:0015288">
    <property type="term" value="F:porin activity"/>
    <property type="evidence" value="ECO:0007669"/>
    <property type="project" value="InterPro"/>
</dbReference>
<dbReference type="PANTHER" id="PTHR34501">
    <property type="entry name" value="PROTEIN YDDL-RELATED"/>
    <property type="match status" value="1"/>
</dbReference>
<evidence type="ECO:0000313" key="6">
    <source>
        <dbReference type="EMBL" id="PSW07629.1"/>
    </source>
</evidence>
<evidence type="ECO:0000256" key="2">
    <source>
        <dbReference type="ARBA" id="ARBA00022729"/>
    </source>
</evidence>
<dbReference type="RefSeq" id="WP_107281783.1">
    <property type="nucleotide sequence ID" value="NZ_PYMC01000001.1"/>
</dbReference>
<dbReference type="InterPro" id="IPR050298">
    <property type="entry name" value="Gram-neg_bact_OMP"/>
</dbReference>
<protein>
    <submittedName>
        <fullName evidence="6">Porin</fullName>
    </submittedName>
</protein>
<evidence type="ECO:0000256" key="1">
    <source>
        <dbReference type="ARBA" id="ARBA00004571"/>
    </source>
</evidence>
<dbReference type="Pfam" id="PF13609">
    <property type="entry name" value="Porin_4"/>
    <property type="match status" value="1"/>
</dbReference>
<dbReference type="InterPro" id="IPR023614">
    <property type="entry name" value="Porin_dom_sf"/>
</dbReference>
<dbReference type="PANTHER" id="PTHR34501:SF2">
    <property type="entry name" value="OUTER MEMBRANE PORIN F-RELATED"/>
    <property type="match status" value="1"/>
</dbReference>
<dbReference type="AlphaFoldDB" id="A0A2T3N597"/>
<evidence type="ECO:0000256" key="3">
    <source>
        <dbReference type="ARBA" id="ARBA00023136"/>
    </source>
</evidence>
<feature type="domain" description="Porin" evidence="5">
    <location>
        <begin position="13"/>
        <end position="343"/>
    </location>
</feature>
<dbReference type="EMBL" id="PYMC01000001">
    <property type="protein sequence ID" value="PSW07629.1"/>
    <property type="molecule type" value="Genomic_DNA"/>
</dbReference>
<organism evidence="6 7">
    <name type="scientific">Photobacterium lipolyticum</name>
    <dbReference type="NCBI Taxonomy" id="266810"/>
    <lineage>
        <taxon>Bacteria</taxon>
        <taxon>Pseudomonadati</taxon>
        <taxon>Pseudomonadota</taxon>
        <taxon>Gammaproteobacteria</taxon>
        <taxon>Vibrionales</taxon>
        <taxon>Vibrionaceae</taxon>
        <taxon>Photobacterium</taxon>
    </lineage>
</organism>
<dbReference type="Proteomes" id="UP000240904">
    <property type="component" value="Unassembled WGS sequence"/>
</dbReference>
<reference evidence="6 7" key="1">
    <citation type="submission" date="2018-03" db="EMBL/GenBank/DDBJ databases">
        <title>Whole genome sequencing of Histamine producing bacteria.</title>
        <authorList>
            <person name="Butler K."/>
        </authorList>
    </citation>
    <scope>NUCLEOTIDE SEQUENCE [LARGE SCALE GENOMIC DNA]</scope>
    <source>
        <strain evidence="6 7">DSM 16190</strain>
    </source>
</reference>
<keyword evidence="3" id="KW-0472">Membrane</keyword>
<evidence type="ECO:0000259" key="5">
    <source>
        <dbReference type="Pfam" id="PF13609"/>
    </source>
</evidence>
<accession>A0A2T3N597</accession>
<dbReference type="InterPro" id="IPR033900">
    <property type="entry name" value="Gram_neg_porin_domain"/>
</dbReference>
<comment type="subcellular location">
    <subcellularLocation>
        <location evidence="1">Cell outer membrane</location>
        <topology evidence="1">Multi-pass membrane protein</topology>
    </subcellularLocation>
</comment>
<evidence type="ECO:0000313" key="7">
    <source>
        <dbReference type="Proteomes" id="UP000240904"/>
    </source>
</evidence>
<dbReference type="OrthoDB" id="8173690at2"/>
<sequence length="357" mass="39070">MNKTFKRTLLGAAIASAAMASVSANAYTIGESNDSKVEVYGIVSISAVDYGAKGGTFELENESRVGFRAAQAMTDSVEAFVQIESGWVLDDGADLGNRDTFVGMRGDDWGSVRFGRMLTPMYELVDWPYSASNMGTTFDRGWRSGERFLFDRKSQQVRFDSINYADMVNFSVALGNGSSKTDDSTFYGAKVSVTPVQMLTLHAAFETATDTIFDSGSDASLEADGSVKAAKADSVGDTDSFFAGFELRPMDSVMIAAAYKTGEYDAKDKGGFTYDKREIEAYSVQANYYMGSANFRLGYANQTGETDSKTDAYLDRETLTAEFGYSFNSVYTFLRVAEHSNDGEGDTMVRIGTEWYF</sequence>
<evidence type="ECO:0000256" key="4">
    <source>
        <dbReference type="SAM" id="SignalP"/>
    </source>
</evidence>
<name>A0A2T3N597_9GAMM</name>
<gene>
    <name evidence="6" type="ORF">C9I89_02675</name>
</gene>
<dbReference type="CDD" id="cd00342">
    <property type="entry name" value="gram_neg_porins"/>
    <property type="match status" value="1"/>
</dbReference>